<name>A0A917WB04_9ACTN</name>
<dbReference type="InterPro" id="IPR008457">
    <property type="entry name" value="Cu-R_CopD_dom"/>
</dbReference>
<feature type="transmembrane region" description="Helical" evidence="9">
    <location>
        <begin position="439"/>
        <end position="460"/>
    </location>
</feature>
<evidence type="ECO:0000256" key="9">
    <source>
        <dbReference type="SAM" id="Phobius"/>
    </source>
</evidence>
<feature type="transmembrane region" description="Helical" evidence="9">
    <location>
        <begin position="254"/>
        <end position="276"/>
    </location>
</feature>
<evidence type="ECO:0000259" key="12">
    <source>
        <dbReference type="Pfam" id="PF05425"/>
    </source>
</evidence>
<evidence type="ECO:0000256" key="3">
    <source>
        <dbReference type="ARBA" id="ARBA00022692"/>
    </source>
</evidence>
<dbReference type="Pfam" id="PF05425">
    <property type="entry name" value="CopD"/>
    <property type="match status" value="1"/>
</dbReference>
<sequence length="575" mass="59284">MLVLLVTTVVTVVAAVPASAHATLLETTPGDTSVVRTAPLEVDLRYDQPVSTALGAVRVLDPGGNRVDSGTVAQRDDGRIVVAALKPDLPHGTYTVLWRVLSADAHTIFGASTFSVGAPSSTSVADQELEQDDGGRAAEIGLEASRVLSYGGIVLLFGVLAFVALLWPAGRQRRAVRRLVDIGWWATVAGTVTGVLLQGPYASGRPLSAAVDPDVLGQVLATRFGLAAVARLVLLLGIGYVMRRSRHGRGAGASSVLAGLGLAVLVSISVVGHSGSSDLAALALPLDVLHMAAASVWLGGLTVLATVLLRRPDPATSDDLARVLPRWSATAAGCVLVLVASGAFAGWRQIREWGALTGTGYGRLLIVKFGLVAGMVLFGALGRQLIQRRILHPAPGAVEPATEAEPLLLATGTDTATLVTTSEKPAQLSAAVRILRRSVLFEAVLAAAVLVVAAILVGTAPARDSYVPTFTASAPATSSLTVDVSVAPAKSGLNDLQLTYTGPGGRPTDVVAATARWTQQGGGDAVVPVTLTRSGPGRYTITRVALPAAGQWQLAVTTQSSDIDSSTVLFDVRVR</sequence>
<dbReference type="Gene3D" id="2.60.40.1220">
    <property type="match status" value="1"/>
</dbReference>
<feature type="transmembrane region" description="Helical" evidence="9">
    <location>
        <begin position="221"/>
        <end position="242"/>
    </location>
</feature>
<reference evidence="13" key="2">
    <citation type="submission" date="2020-09" db="EMBL/GenBank/DDBJ databases">
        <authorList>
            <person name="Sun Q."/>
            <person name="Zhou Y."/>
        </authorList>
    </citation>
    <scope>NUCLEOTIDE SEQUENCE</scope>
    <source>
        <strain evidence="13">CGMCC 4.7308</strain>
    </source>
</reference>
<keyword evidence="6 9" id="KW-1133">Transmembrane helix</keyword>
<evidence type="ECO:0000256" key="2">
    <source>
        <dbReference type="ARBA" id="ARBA00022475"/>
    </source>
</evidence>
<evidence type="ECO:0000256" key="4">
    <source>
        <dbReference type="ARBA" id="ARBA00022723"/>
    </source>
</evidence>
<dbReference type="InterPro" id="IPR032694">
    <property type="entry name" value="CopC/D"/>
</dbReference>
<evidence type="ECO:0000256" key="1">
    <source>
        <dbReference type="ARBA" id="ARBA00004651"/>
    </source>
</evidence>
<gene>
    <name evidence="13" type="ORF">GCM10011594_07160</name>
</gene>
<evidence type="ECO:0000256" key="5">
    <source>
        <dbReference type="ARBA" id="ARBA00022729"/>
    </source>
</evidence>
<evidence type="ECO:0000256" key="8">
    <source>
        <dbReference type="ARBA" id="ARBA00023136"/>
    </source>
</evidence>
<dbReference type="GO" id="GO:0042597">
    <property type="term" value="C:periplasmic space"/>
    <property type="evidence" value="ECO:0007669"/>
    <property type="project" value="InterPro"/>
</dbReference>
<keyword evidence="5 10" id="KW-0732">Signal</keyword>
<dbReference type="AlphaFoldDB" id="A0A917WB04"/>
<keyword evidence="2" id="KW-1003">Cell membrane</keyword>
<keyword evidence="7" id="KW-0186">Copper</keyword>
<dbReference type="InterPro" id="IPR014756">
    <property type="entry name" value="Ig_E-set"/>
</dbReference>
<evidence type="ECO:0000259" key="11">
    <source>
        <dbReference type="Pfam" id="PF04234"/>
    </source>
</evidence>
<keyword evidence="8 9" id="KW-0472">Membrane</keyword>
<feature type="signal peptide" evidence="10">
    <location>
        <begin position="1"/>
        <end position="22"/>
    </location>
</feature>
<comment type="caution">
    <text evidence="13">The sequence shown here is derived from an EMBL/GenBank/DDBJ whole genome shotgun (WGS) entry which is preliminary data.</text>
</comment>
<keyword evidence="3 9" id="KW-0812">Transmembrane</keyword>
<feature type="transmembrane region" description="Helical" evidence="9">
    <location>
        <begin position="360"/>
        <end position="381"/>
    </location>
</feature>
<feature type="domain" description="CopC" evidence="11">
    <location>
        <begin position="21"/>
        <end position="116"/>
    </location>
</feature>
<dbReference type="GO" id="GO:0046688">
    <property type="term" value="P:response to copper ion"/>
    <property type="evidence" value="ECO:0007669"/>
    <property type="project" value="InterPro"/>
</dbReference>
<keyword evidence="4" id="KW-0479">Metal-binding</keyword>
<keyword evidence="14" id="KW-1185">Reference proteome</keyword>
<feature type="transmembrane region" description="Helical" evidence="9">
    <location>
        <begin position="288"/>
        <end position="309"/>
    </location>
</feature>
<dbReference type="PANTHER" id="PTHR34820">
    <property type="entry name" value="INNER MEMBRANE PROTEIN YEBZ"/>
    <property type="match status" value="1"/>
</dbReference>
<feature type="transmembrane region" description="Helical" evidence="9">
    <location>
        <begin position="179"/>
        <end position="201"/>
    </location>
</feature>
<feature type="transmembrane region" description="Helical" evidence="9">
    <location>
        <begin position="147"/>
        <end position="167"/>
    </location>
</feature>
<dbReference type="Proteomes" id="UP000655208">
    <property type="component" value="Unassembled WGS sequence"/>
</dbReference>
<proteinExistence type="predicted"/>
<evidence type="ECO:0000313" key="14">
    <source>
        <dbReference type="Proteomes" id="UP000655208"/>
    </source>
</evidence>
<evidence type="ECO:0000256" key="6">
    <source>
        <dbReference type="ARBA" id="ARBA00022989"/>
    </source>
</evidence>
<feature type="chain" id="PRO_5039453790" evidence="10">
    <location>
        <begin position="23"/>
        <end position="575"/>
    </location>
</feature>
<dbReference type="Pfam" id="PF04234">
    <property type="entry name" value="CopC"/>
    <property type="match status" value="1"/>
</dbReference>
<dbReference type="InterPro" id="IPR014755">
    <property type="entry name" value="Cu-Rt/internalin_Ig-like"/>
</dbReference>
<dbReference type="SUPFAM" id="SSF81296">
    <property type="entry name" value="E set domains"/>
    <property type="match status" value="1"/>
</dbReference>
<accession>A0A917WB04</accession>
<dbReference type="GO" id="GO:0005886">
    <property type="term" value="C:plasma membrane"/>
    <property type="evidence" value="ECO:0007669"/>
    <property type="project" value="UniProtKB-SubCell"/>
</dbReference>
<evidence type="ECO:0000313" key="13">
    <source>
        <dbReference type="EMBL" id="GGL90044.1"/>
    </source>
</evidence>
<dbReference type="GO" id="GO:0006825">
    <property type="term" value="P:copper ion transport"/>
    <property type="evidence" value="ECO:0007669"/>
    <property type="project" value="InterPro"/>
</dbReference>
<feature type="transmembrane region" description="Helical" evidence="9">
    <location>
        <begin position="329"/>
        <end position="348"/>
    </location>
</feature>
<dbReference type="EMBL" id="BMNA01000001">
    <property type="protein sequence ID" value="GGL90044.1"/>
    <property type="molecule type" value="Genomic_DNA"/>
</dbReference>
<dbReference type="GO" id="GO:0005507">
    <property type="term" value="F:copper ion binding"/>
    <property type="evidence" value="ECO:0007669"/>
    <property type="project" value="InterPro"/>
</dbReference>
<protein>
    <submittedName>
        <fullName evidence="13">Transport integral membrane protein</fullName>
    </submittedName>
</protein>
<comment type="subcellular location">
    <subcellularLocation>
        <location evidence="1">Cell membrane</location>
        <topology evidence="1">Multi-pass membrane protein</topology>
    </subcellularLocation>
</comment>
<evidence type="ECO:0000256" key="10">
    <source>
        <dbReference type="SAM" id="SignalP"/>
    </source>
</evidence>
<organism evidence="13 14">
    <name type="scientific">Nakamurella endophytica</name>
    <dbReference type="NCBI Taxonomy" id="1748367"/>
    <lineage>
        <taxon>Bacteria</taxon>
        <taxon>Bacillati</taxon>
        <taxon>Actinomycetota</taxon>
        <taxon>Actinomycetes</taxon>
        <taxon>Nakamurellales</taxon>
        <taxon>Nakamurellaceae</taxon>
        <taxon>Nakamurella</taxon>
    </lineage>
</organism>
<dbReference type="PANTHER" id="PTHR34820:SF4">
    <property type="entry name" value="INNER MEMBRANE PROTEIN YEBZ"/>
    <property type="match status" value="1"/>
</dbReference>
<evidence type="ECO:0000256" key="7">
    <source>
        <dbReference type="ARBA" id="ARBA00023008"/>
    </source>
</evidence>
<reference evidence="13" key="1">
    <citation type="journal article" date="2014" name="Int. J. Syst. Evol. Microbiol.">
        <title>Complete genome sequence of Corynebacterium casei LMG S-19264T (=DSM 44701T), isolated from a smear-ripened cheese.</title>
        <authorList>
            <consortium name="US DOE Joint Genome Institute (JGI-PGF)"/>
            <person name="Walter F."/>
            <person name="Albersmeier A."/>
            <person name="Kalinowski J."/>
            <person name="Ruckert C."/>
        </authorList>
    </citation>
    <scope>NUCLEOTIDE SEQUENCE</scope>
    <source>
        <strain evidence="13">CGMCC 4.7308</strain>
    </source>
</reference>
<feature type="domain" description="Copper resistance protein D" evidence="12">
    <location>
        <begin position="321"/>
        <end position="456"/>
    </location>
</feature>
<dbReference type="InterPro" id="IPR007348">
    <property type="entry name" value="CopC_dom"/>
</dbReference>